<proteinExistence type="predicted"/>
<protein>
    <recommendedName>
        <fullName evidence="3">G-protein coupled receptors family 1 profile domain-containing protein</fullName>
    </recommendedName>
</protein>
<evidence type="ECO:0008006" key="3">
    <source>
        <dbReference type="Google" id="ProtNLM"/>
    </source>
</evidence>
<evidence type="ECO:0000256" key="1">
    <source>
        <dbReference type="SAM" id="MobiDB-lite"/>
    </source>
</evidence>
<dbReference type="AlphaFoldDB" id="A0A0E9R7J2"/>
<sequence length="109" mass="12255">MTCNSSCTISGPGVHWCLSSYECAPWEEEQRDLLAMRFLSVNSIVDPWVFIILRTSLCRKQLHKLFDKLCMSRTPRTTSATPDPNPCHMRTGSLGDGGHTPSTVQDRLE</sequence>
<reference evidence="2" key="2">
    <citation type="journal article" date="2015" name="Fish Shellfish Immunol.">
        <title>Early steps in the European eel (Anguilla anguilla)-Vibrio vulnificus interaction in the gills: Role of the RtxA13 toxin.</title>
        <authorList>
            <person name="Callol A."/>
            <person name="Pajuelo D."/>
            <person name="Ebbesson L."/>
            <person name="Teles M."/>
            <person name="MacKenzie S."/>
            <person name="Amaro C."/>
        </authorList>
    </citation>
    <scope>NUCLEOTIDE SEQUENCE</scope>
</reference>
<evidence type="ECO:0000313" key="2">
    <source>
        <dbReference type="EMBL" id="JAH25089.1"/>
    </source>
</evidence>
<reference evidence="2" key="1">
    <citation type="submission" date="2014-11" db="EMBL/GenBank/DDBJ databases">
        <authorList>
            <person name="Amaro Gonzalez C."/>
        </authorList>
    </citation>
    <scope>NUCLEOTIDE SEQUENCE</scope>
</reference>
<name>A0A0E9R7J2_ANGAN</name>
<dbReference type="EMBL" id="GBXM01083488">
    <property type="protein sequence ID" value="JAH25089.1"/>
    <property type="molecule type" value="Transcribed_RNA"/>
</dbReference>
<feature type="compositionally biased region" description="Polar residues" evidence="1">
    <location>
        <begin position="100"/>
        <end position="109"/>
    </location>
</feature>
<organism evidence="2">
    <name type="scientific">Anguilla anguilla</name>
    <name type="common">European freshwater eel</name>
    <name type="synonym">Muraena anguilla</name>
    <dbReference type="NCBI Taxonomy" id="7936"/>
    <lineage>
        <taxon>Eukaryota</taxon>
        <taxon>Metazoa</taxon>
        <taxon>Chordata</taxon>
        <taxon>Craniata</taxon>
        <taxon>Vertebrata</taxon>
        <taxon>Euteleostomi</taxon>
        <taxon>Actinopterygii</taxon>
        <taxon>Neopterygii</taxon>
        <taxon>Teleostei</taxon>
        <taxon>Anguilliformes</taxon>
        <taxon>Anguillidae</taxon>
        <taxon>Anguilla</taxon>
    </lineage>
</organism>
<accession>A0A0E9R7J2</accession>
<feature type="region of interest" description="Disordered" evidence="1">
    <location>
        <begin position="74"/>
        <end position="109"/>
    </location>
</feature>